<organism evidence="2 3">
    <name type="scientific">Arthrobacter phage Tank</name>
    <dbReference type="NCBI Taxonomy" id="1772319"/>
    <lineage>
        <taxon>Viruses</taxon>
        <taxon>Duplodnaviria</taxon>
        <taxon>Heunggongvirae</taxon>
        <taxon>Uroviricota</taxon>
        <taxon>Caudoviricetes</taxon>
        <taxon>Tankvirus</taxon>
        <taxon>Tankvirus tank</taxon>
    </lineage>
</organism>
<sequence>MADNPYQWANGNYYCPPDAATLCRIDPDMVAEHGFPVQLESTPTPQSFCSVCLQWFDDPATDQGSGNRPQEGHTHEHNTSAGGDADTGGNSG</sequence>
<proteinExistence type="predicted"/>
<dbReference type="GeneID" id="40079994"/>
<accession>A0A0U4IJC2</accession>
<evidence type="ECO:0000256" key="1">
    <source>
        <dbReference type="SAM" id="MobiDB-lite"/>
    </source>
</evidence>
<evidence type="ECO:0000313" key="3">
    <source>
        <dbReference type="Proteomes" id="UP000224284"/>
    </source>
</evidence>
<protein>
    <submittedName>
        <fullName evidence="2">Uncharacterized protein</fullName>
    </submittedName>
</protein>
<feature type="region of interest" description="Disordered" evidence="1">
    <location>
        <begin position="59"/>
        <end position="92"/>
    </location>
</feature>
<evidence type="ECO:0000313" key="2">
    <source>
        <dbReference type="EMBL" id="ALY10614.1"/>
    </source>
</evidence>
<dbReference type="RefSeq" id="YP_009604104.1">
    <property type="nucleotide sequence ID" value="NC_041961.1"/>
</dbReference>
<dbReference type="EMBL" id="KU160669">
    <property type="protein sequence ID" value="ALY10614.1"/>
    <property type="molecule type" value="Genomic_DNA"/>
</dbReference>
<reference evidence="2 3" key="1">
    <citation type="submission" date="2015-11" db="EMBL/GenBank/DDBJ databases">
        <authorList>
            <person name="Menninger J.E."/>
            <person name="Lamey M.E."/>
            <person name="Lindemann J.M."/>
            <person name="Martynyuk T."/>
            <person name="Mele F.E."/>
            <person name="Nabua C.T."/>
            <person name="Napoli C.K."/>
            <person name="Santiago L.M."/>
            <person name="Sweetman A.T."/>
            <person name="Weinstein J.L."/>
            <person name="Barrett N.A."/>
            <person name="Buerkert T.R."/>
            <person name="Cautela J.A."/>
            <person name="Egan M.S."/>
            <person name="Erb J.E."/>
            <person name="Garrigan K.E."/>
            <person name="Hagan D.J."/>
            <person name="Hartwell M.C."/>
            <person name="Hyduchak K.M."/>
            <person name="Jacob A.E."/>
            <person name="DeNigris D.M."/>
            <person name="London S.C."/>
            <person name="King-Smith C."/>
            <person name="Lee-Soety J.Y."/>
            <person name="Bradley K.W."/>
            <person name="Asai D.J."/>
            <person name="Bowman C.A."/>
            <person name="Russell D.A."/>
            <person name="Pope W.H."/>
            <person name="Jacobs-Sera D."/>
            <person name="Hendrix R.W."/>
            <person name="Hatfull G.F."/>
        </authorList>
    </citation>
    <scope>NUCLEOTIDE SEQUENCE [LARGE SCALE GENOMIC DNA]</scope>
</reference>
<dbReference type="Proteomes" id="UP000224284">
    <property type="component" value="Segment"/>
</dbReference>
<dbReference type="KEGG" id="vg:40079994"/>
<gene>
    <name evidence="2" type="primary">79</name>
    <name evidence="2" type="ORF">TANK_79</name>
</gene>
<name>A0A0U4IJC2_9CAUD</name>
<keyword evidence="3" id="KW-1185">Reference proteome</keyword>